<evidence type="ECO:0000256" key="27">
    <source>
        <dbReference type="RuleBase" id="RU362125"/>
    </source>
</evidence>
<dbReference type="PANTHER" id="PTHR43884:SF1">
    <property type="entry name" value="SHORT_BRANCHED CHAIN SPECIFIC ACYL-COA DEHYDROGENASE, MITOCHONDRIAL"/>
    <property type="match status" value="1"/>
</dbReference>
<evidence type="ECO:0000256" key="18">
    <source>
        <dbReference type="ARBA" id="ARBA00041537"/>
    </source>
</evidence>
<comment type="subunit">
    <text evidence="5">Homotetramer.</text>
</comment>
<dbReference type="Pfam" id="PF02771">
    <property type="entry name" value="Acyl-CoA_dh_N"/>
    <property type="match status" value="1"/>
</dbReference>
<reference evidence="31" key="1">
    <citation type="submission" date="2022-07" db="EMBL/GenBank/DDBJ databases">
        <title>Phylogenomic reconstructions and comparative analyses of Kickxellomycotina fungi.</title>
        <authorList>
            <person name="Reynolds N.K."/>
            <person name="Stajich J.E."/>
            <person name="Barry K."/>
            <person name="Grigoriev I.V."/>
            <person name="Crous P."/>
            <person name="Smith M.E."/>
        </authorList>
    </citation>
    <scope>NUCLEOTIDE SEQUENCE</scope>
    <source>
        <strain evidence="31">RSA 1196</strain>
    </source>
</reference>
<evidence type="ECO:0000256" key="25">
    <source>
        <dbReference type="ARBA" id="ARBA00049552"/>
    </source>
</evidence>
<evidence type="ECO:0000256" key="4">
    <source>
        <dbReference type="ARBA" id="ARBA00009347"/>
    </source>
</evidence>
<evidence type="ECO:0000259" key="29">
    <source>
        <dbReference type="Pfam" id="PF02770"/>
    </source>
</evidence>
<evidence type="ECO:0000313" key="32">
    <source>
        <dbReference type="Proteomes" id="UP001150925"/>
    </source>
</evidence>
<gene>
    <name evidence="31" type="ORF">IWQ62_000568</name>
</gene>
<comment type="catalytic activity">
    <reaction evidence="25">
        <text>(2S)-2-methylbutanoyl-CoA + oxidized [electron-transfer flavoprotein] + H(+) = (2E)-2-methylbut-2-enoyl-CoA + reduced [electron-transfer flavoprotein]</text>
        <dbReference type="Rhea" id="RHEA:48256"/>
        <dbReference type="Rhea" id="RHEA-COMP:10685"/>
        <dbReference type="Rhea" id="RHEA-COMP:10686"/>
        <dbReference type="ChEBI" id="CHEBI:15378"/>
        <dbReference type="ChEBI" id="CHEBI:57337"/>
        <dbReference type="ChEBI" id="CHEBI:57692"/>
        <dbReference type="ChEBI" id="CHEBI:58307"/>
        <dbReference type="ChEBI" id="CHEBI:88166"/>
    </reaction>
    <physiologicalReaction direction="left-to-right" evidence="25">
        <dbReference type="Rhea" id="RHEA:48257"/>
    </physiologicalReaction>
</comment>
<keyword evidence="9" id="KW-0276">Fatty acid metabolism</keyword>
<comment type="catalytic activity">
    <reaction evidence="23">
        <text>butanoyl-CoA + oxidized [electron-transfer flavoprotein] + H(+) = (2E)-butenoyl-CoA + reduced [electron-transfer flavoprotein]</text>
        <dbReference type="Rhea" id="RHEA:24004"/>
        <dbReference type="Rhea" id="RHEA-COMP:10685"/>
        <dbReference type="Rhea" id="RHEA-COMP:10686"/>
        <dbReference type="ChEBI" id="CHEBI:15378"/>
        <dbReference type="ChEBI" id="CHEBI:57332"/>
        <dbReference type="ChEBI" id="CHEBI:57371"/>
        <dbReference type="ChEBI" id="CHEBI:57692"/>
        <dbReference type="ChEBI" id="CHEBI:58307"/>
    </reaction>
    <physiologicalReaction direction="left-to-right" evidence="23">
        <dbReference type="Rhea" id="RHEA:24005"/>
    </physiologicalReaction>
</comment>
<dbReference type="GO" id="GO:0046395">
    <property type="term" value="P:carboxylic acid catabolic process"/>
    <property type="evidence" value="ECO:0007669"/>
    <property type="project" value="UniProtKB-ARBA"/>
</dbReference>
<accession>A0A9W8E9I3</accession>
<dbReference type="InterPro" id="IPR009075">
    <property type="entry name" value="AcylCo_DH/oxidase_C"/>
</dbReference>
<dbReference type="EMBL" id="JANBPY010000048">
    <property type="protein sequence ID" value="KAJ1969529.1"/>
    <property type="molecule type" value="Genomic_DNA"/>
</dbReference>
<evidence type="ECO:0000256" key="24">
    <source>
        <dbReference type="ARBA" id="ARBA00049192"/>
    </source>
</evidence>
<evidence type="ECO:0000256" key="6">
    <source>
        <dbReference type="ARBA" id="ARBA00022553"/>
    </source>
</evidence>
<dbReference type="FunFam" id="2.40.110.10:FF:000001">
    <property type="entry name" value="Acyl-CoA dehydrogenase, mitochondrial"/>
    <property type="match status" value="1"/>
</dbReference>
<comment type="catalytic activity">
    <reaction evidence="22">
        <text>(2R)-2-methylbutanoyl-CoA + oxidized [electron-transfer flavoprotein] + H(+) = ethylacryloyl-CoA + reduced [electron-transfer flavoprotein]</text>
        <dbReference type="Rhea" id="RHEA:65296"/>
        <dbReference type="Rhea" id="RHEA-COMP:10685"/>
        <dbReference type="Rhea" id="RHEA-COMP:10686"/>
        <dbReference type="ChEBI" id="CHEBI:15378"/>
        <dbReference type="ChEBI" id="CHEBI:57692"/>
        <dbReference type="ChEBI" id="CHEBI:58307"/>
        <dbReference type="ChEBI" id="CHEBI:156439"/>
        <dbReference type="ChEBI" id="CHEBI:156440"/>
    </reaction>
    <physiologicalReaction direction="left-to-right" evidence="22">
        <dbReference type="Rhea" id="RHEA:65297"/>
    </physiologicalReaction>
</comment>
<evidence type="ECO:0000256" key="19">
    <source>
        <dbReference type="ARBA" id="ARBA00042821"/>
    </source>
</evidence>
<dbReference type="Gene3D" id="2.40.110.10">
    <property type="entry name" value="Butyryl-CoA Dehydrogenase, subunit A, domain 2"/>
    <property type="match status" value="1"/>
</dbReference>
<comment type="similarity">
    <text evidence="4 27">Belongs to the acyl-CoA dehydrogenase family.</text>
</comment>
<dbReference type="EC" id="1.3.8.5" evidence="16"/>
<comment type="pathway">
    <text evidence="15">Amino-acid degradation; L-isoleucine degradation.</text>
</comment>
<evidence type="ECO:0000256" key="11">
    <source>
        <dbReference type="ARBA" id="ARBA00022990"/>
    </source>
</evidence>
<sequence>MVHSALVASASRRATAAVRSSAWLRTSSAVSGLAPQARALHASTLCNQEVETPQPTSLSNFTDEELMLKEAVANFSNSVVKPKVTEMDEAEQVDPAVLQGLFDQGLMGVETPVEFEGAGASFTSAILVIEELSKVDPSVSVICDVQNTLVGTLVRKYATKELKAKYLPQLATSKVGCFGLSEAGSGSDAFALKTRAEKRGDSYILNGSKMWITNSKESDIFLIFANVDPSKGYKGITCFVVEKSMGVEIAKKETKLGIRASSTCALNFDGVEVPASNVLGEVGQGYKYAIEILNEGRVGIAAQMIGLAQGAFDYTLPYLFQRRQFGRDIGTFQGMQFQYAQIATELEAARLMTYNAARLKEEGRPFIKEAAMAKLYASQVAERASSRCIEWLGGVGFTREVPVEKFYRDCKIGAIYEGTSNIQLQTIAKILANQYKP</sequence>
<keyword evidence="13" id="KW-0443">Lipid metabolism</keyword>
<keyword evidence="14" id="KW-0496">Mitochondrion</keyword>
<dbReference type="Gene3D" id="1.10.540.10">
    <property type="entry name" value="Acyl-CoA dehydrogenase/oxidase, N-terminal domain"/>
    <property type="match status" value="1"/>
</dbReference>
<feature type="domain" description="Acyl-CoA dehydrogenase/oxidase N-terminal" evidence="30">
    <location>
        <begin position="62"/>
        <end position="172"/>
    </location>
</feature>
<evidence type="ECO:0000256" key="8">
    <source>
        <dbReference type="ARBA" id="ARBA00022827"/>
    </source>
</evidence>
<comment type="catalytic activity">
    <reaction evidence="26">
        <text>2-methylpropanoyl-CoA + oxidized [electron-transfer flavoprotein] + H(+) = 2-methylpropenoyl-CoA + reduced [electron-transfer flavoprotein]</text>
        <dbReference type="Rhea" id="RHEA:44180"/>
        <dbReference type="Rhea" id="RHEA-COMP:10685"/>
        <dbReference type="Rhea" id="RHEA-COMP:10686"/>
        <dbReference type="ChEBI" id="CHEBI:15378"/>
        <dbReference type="ChEBI" id="CHEBI:57338"/>
        <dbReference type="ChEBI" id="CHEBI:57692"/>
        <dbReference type="ChEBI" id="CHEBI:58307"/>
        <dbReference type="ChEBI" id="CHEBI:62500"/>
    </reaction>
    <physiologicalReaction direction="left-to-right" evidence="26">
        <dbReference type="Rhea" id="RHEA:44181"/>
    </physiologicalReaction>
</comment>
<dbReference type="GO" id="GO:0006631">
    <property type="term" value="P:fatty acid metabolic process"/>
    <property type="evidence" value="ECO:0007669"/>
    <property type="project" value="UniProtKB-KW"/>
</dbReference>
<keyword evidence="32" id="KW-1185">Reference proteome</keyword>
<organism evidence="31 32">
    <name type="scientific">Dispira parvispora</name>
    <dbReference type="NCBI Taxonomy" id="1520584"/>
    <lineage>
        <taxon>Eukaryota</taxon>
        <taxon>Fungi</taxon>
        <taxon>Fungi incertae sedis</taxon>
        <taxon>Zoopagomycota</taxon>
        <taxon>Kickxellomycotina</taxon>
        <taxon>Dimargaritomycetes</taxon>
        <taxon>Dimargaritales</taxon>
        <taxon>Dimargaritaceae</taxon>
        <taxon>Dispira</taxon>
    </lineage>
</organism>
<dbReference type="Gene3D" id="1.20.140.10">
    <property type="entry name" value="Butyryl-CoA Dehydrogenase, subunit A, domain 3"/>
    <property type="match status" value="1"/>
</dbReference>
<dbReference type="GO" id="GO:0050660">
    <property type="term" value="F:flavin adenine dinucleotide binding"/>
    <property type="evidence" value="ECO:0007669"/>
    <property type="project" value="InterPro"/>
</dbReference>
<dbReference type="AlphaFoldDB" id="A0A9W8E9I3"/>
<evidence type="ECO:0000256" key="17">
    <source>
        <dbReference type="ARBA" id="ARBA00039850"/>
    </source>
</evidence>
<dbReference type="SUPFAM" id="SSF56645">
    <property type="entry name" value="Acyl-CoA dehydrogenase NM domain-like"/>
    <property type="match status" value="1"/>
</dbReference>
<dbReference type="CDD" id="cd01158">
    <property type="entry name" value="SCAD_SBCAD"/>
    <property type="match status" value="1"/>
</dbReference>
<evidence type="ECO:0000256" key="2">
    <source>
        <dbReference type="ARBA" id="ARBA00004305"/>
    </source>
</evidence>
<keyword evidence="7 27" id="KW-0285">Flavoprotein</keyword>
<dbReference type="PROSITE" id="PS00072">
    <property type="entry name" value="ACYL_COA_DH_1"/>
    <property type="match status" value="1"/>
</dbReference>
<feature type="domain" description="Acyl-CoA dehydrogenase/oxidase C-terminal" evidence="28">
    <location>
        <begin position="283"/>
        <end position="430"/>
    </location>
</feature>
<proteinExistence type="inferred from homology"/>
<dbReference type="PANTHER" id="PTHR43884">
    <property type="entry name" value="ACYL-COA DEHYDROGENASE"/>
    <property type="match status" value="1"/>
</dbReference>
<keyword evidence="11" id="KW-0007">Acetylation</keyword>
<dbReference type="Pfam" id="PF02770">
    <property type="entry name" value="Acyl-CoA_dh_M"/>
    <property type="match status" value="1"/>
</dbReference>
<evidence type="ECO:0000256" key="13">
    <source>
        <dbReference type="ARBA" id="ARBA00023098"/>
    </source>
</evidence>
<dbReference type="InterPro" id="IPR036250">
    <property type="entry name" value="AcylCo_DH-like_C"/>
</dbReference>
<dbReference type="PROSITE" id="PS00073">
    <property type="entry name" value="ACYL_COA_DH_2"/>
    <property type="match status" value="1"/>
</dbReference>
<evidence type="ECO:0000256" key="14">
    <source>
        <dbReference type="ARBA" id="ARBA00023128"/>
    </source>
</evidence>
<comment type="catalytic activity">
    <reaction evidence="21">
        <text>valproyl-CoA + oxidized [electron-transfer flavoprotein] + H(+) = (2E)-2-propylpent-2-enoyl-CoA + reduced [electron-transfer flavoprotein]</text>
        <dbReference type="Rhea" id="RHEA:65344"/>
        <dbReference type="Rhea" id="RHEA-COMP:10685"/>
        <dbReference type="Rhea" id="RHEA-COMP:10686"/>
        <dbReference type="ChEBI" id="CHEBI:15378"/>
        <dbReference type="ChEBI" id="CHEBI:57692"/>
        <dbReference type="ChEBI" id="CHEBI:58307"/>
        <dbReference type="ChEBI" id="CHEBI:156457"/>
        <dbReference type="ChEBI" id="CHEBI:156458"/>
    </reaction>
    <physiologicalReaction direction="left-to-right" evidence="21">
        <dbReference type="Rhea" id="RHEA:65345"/>
    </physiologicalReaction>
</comment>
<dbReference type="InterPro" id="IPR006089">
    <property type="entry name" value="Acyl-CoA_DH_CS"/>
</dbReference>
<evidence type="ECO:0000256" key="10">
    <source>
        <dbReference type="ARBA" id="ARBA00022946"/>
    </source>
</evidence>
<evidence type="ECO:0000259" key="30">
    <source>
        <dbReference type="Pfam" id="PF02771"/>
    </source>
</evidence>
<dbReference type="InterPro" id="IPR013786">
    <property type="entry name" value="AcylCoA_DH/ox_N"/>
</dbReference>
<evidence type="ECO:0000256" key="21">
    <source>
        <dbReference type="ARBA" id="ARBA00048307"/>
    </source>
</evidence>
<comment type="caution">
    <text evidence="31">The sequence shown here is derived from an EMBL/GenBank/DDBJ whole genome shotgun (WGS) entry which is preliminary data.</text>
</comment>
<dbReference type="OrthoDB" id="10262177at2759"/>
<dbReference type="InterPro" id="IPR037069">
    <property type="entry name" value="AcylCoA_DH/ox_N_sf"/>
</dbReference>
<comment type="cofactor">
    <cofactor evidence="1 27">
        <name>FAD</name>
        <dbReference type="ChEBI" id="CHEBI:57692"/>
    </cofactor>
</comment>
<dbReference type="Proteomes" id="UP001150925">
    <property type="component" value="Unassembled WGS sequence"/>
</dbReference>
<evidence type="ECO:0000256" key="16">
    <source>
        <dbReference type="ARBA" id="ARBA00039036"/>
    </source>
</evidence>
<evidence type="ECO:0000256" key="22">
    <source>
        <dbReference type="ARBA" id="ARBA00048592"/>
    </source>
</evidence>
<dbReference type="InterPro" id="IPR046373">
    <property type="entry name" value="Acyl-CoA_Oxase/DH_mid-dom_sf"/>
</dbReference>
<evidence type="ECO:0000256" key="20">
    <source>
        <dbReference type="ARBA" id="ARBA00048235"/>
    </source>
</evidence>
<evidence type="ECO:0000256" key="26">
    <source>
        <dbReference type="ARBA" id="ARBA00051903"/>
    </source>
</evidence>
<comment type="pathway">
    <text evidence="3">Lipid metabolism; mitochondrial fatty acid beta-oxidation.</text>
</comment>
<comment type="catalytic activity">
    <reaction evidence="20">
        <text>2-methylbutanoyl-CoA + oxidized [electron-transfer flavoprotein] + H(+) = (2E)-2-methylbut-2-enoyl-CoA + reduced [electron-transfer flavoprotein]</text>
        <dbReference type="Rhea" id="RHEA:43780"/>
        <dbReference type="Rhea" id="RHEA-COMP:10685"/>
        <dbReference type="Rhea" id="RHEA-COMP:10686"/>
        <dbReference type="ChEBI" id="CHEBI:15378"/>
        <dbReference type="ChEBI" id="CHEBI:57336"/>
        <dbReference type="ChEBI" id="CHEBI:57337"/>
        <dbReference type="ChEBI" id="CHEBI:57692"/>
        <dbReference type="ChEBI" id="CHEBI:58307"/>
        <dbReference type="EC" id="1.3.8.5"/>
    </reaction>
    <physiologicalReaction direction="left-to-right" evidence="20">
        <dbReference type="Rhea" id="RHEA:43781"/>
    </physiologicalReaction>
</comment>
<evidence type="ECO:0000256" key="9">
    <source>
        <dbReference type="ARBA" id="ARBA00022832"/>
    </source>
</evidence>
<dbReference type="FunFam" id="1.20.140.10:FF:000002">
    <property type="entry name" value="Acyl-CoA dehydrogenase short/branched chain"/>
    <property type="match status" value="1"/>
</dbReference>
<evidence type="ECO:0000256" key="15">
    <source>
        <dbReference type="ARBA" id="ARBA00037895"/>
    </source>
</evidence>
<keyword evidence="6" id="KW-0597">Phosphoprotein</keyword>
<comment type="catalytic activity">
    <reaction evidence="24">
        <text>hexanoyl-CoA + oxidized [electron-transfer flavoprotein] + H(+) = (2E)-hexenoyl-CoA + reduced [electron-transfer flavoprotein]</text>
        <dbReference type="Rhea" id="RHEA:43464"/>
        <dbReference type="Rhea" id="RHEA-COMP:10685"/>
        <dbReference type="Rhea" id="RHEA-COMP:10686"/>
        <dbReference type="ChEBI" id="CHEBI:15378"/>
        <dbReference type="ChEBI" id="CHEBI:57692"/>
        <dbReference type="ChEBI" id="CHEBI:58307"/>
        <dbReference type="ChEBI" id="CHEBI:62077"/>
        <dbReference type="ChEBI" id="CHEBI:62620"/>
    </reaction>
    <physiologicalReaction direction="left-to-right" evidence="24">
        <dbReference type="Rhea" id="RHEA:43465"/>
    </physiologicalReaction>
</comment>
<dbReference type="InterPro" id="IPR009100">
    <property type="entry name" value="AcylCoA_DH/oxidase_NM_dom_sf"/>
</dbReference>
<dbReference type="InterPro" id="IPR006091">
    <property type="entry name" value="Acyl-CoA_Oxase/DH_mid-dom"/>
</dbReference>
<keyword evidence="8 27" id="KW-0274">FAD</keyword>
<evidence type="ECO:0000256" key="12">
    <source>
        <dbReference type="ARBA" id="ARBA00023002"/>
    </source>
</evidence>
<dbReference type="FunFam" id="1.10.540.10:FF:000012">
    <property type="entry name" value="Acyl-CoA dehydrogenase short/branched chain"/>
    <property type="match status" value="1"/>
</dbReference>
<comment type="subcellular location">
    <subcellularLocation>
        <location evidence="2">Mitochondrion matrix</location>
    </subcellularLocation>
</comment>
<evidence type="ECO:0000259" key="28">
    <source>
        <dbReference type="Pfam" id="PF00441"/>
    </source>
</evidence>
<dbReference type="GO" id="GO:0003853">
    <property type="term" value="F:short-chain 2-methyl fatty acyl-CoA dehydrogenase activity"/>
    <property type="evidence" value="ECO:0007669"/>
    <property type="project" value="UniProtKB-EC"/>
</dbReference>
<keyword evidence="12 27" id="KW-0560">Oxidoreductase</keyword>
<evidence type="ECO:0000256" key="23">
    <source>
        <dbReference type="ARBA" id="ARBA00049096"/>
    </source>
</evidence>
<evidence type="ECO:0000256" key="3">
    <source>
        <dbReference type="ARBA" id="ARBA00005198"/>
    </source>
</evidence>
<keyword evidence="10" id="KW-0809">Transit peptide</keyword>
<feature type="domain" description="Acyl-CoA oxidase/dehydrogenase middle" evidence="29">
    <location>
        <begin position="177"/>
        <end position="271"/>
    </location>
</feature>
<evidence type="ECO:0000256" key="7">
    <source>
        <dbReference type="ARBA" id="ARBA00022630"/>
    </source>
</evidence>
<evidence type="ECO:0000313" key="31">
    <source>
        <dbReference type="EMBL" id="KAJ1969529.1"/>
    </source>
</evidence>
<dbReference type="SUPFAM" id="SSF47203">
    <property type="entry name" value="Acyl-CoA dehydrogenase C-terminal domain-like"/>
    <property type="match status" value="1"/>
</dbReference>
<dbReference type="Pfam" id="PF00441">
    <property type="entry name" value="Acyl-CoA_dh_1"/>
    <property type="match status" value="1"/>
</dbReference>
<dbReference type="GO" id="GO:0005759">
    <property type="term" value="C:mitochondrial matrix"/>
    <property type="evidence" value="ECO:0007669"/>
    <property type="project" value="UniProtKB-SubCell"/>
</dbReference>
<evidence type="ECO:0000256" key="5">
    <source>
        <dbReference type="ARBA" id="ARBA00011881"/>
    </source>
</evidence>
<evidence type="ECO:0000256" key="1">
    <source>
        <dbReference type="ARBA" id="ARBA00001974"/>
    </source>
</evidence>
<name>A0A9W8E9I3_9FUNG</name>
<protein>
    <recommendedName>
        <fullName evidence="17">Short/branched chain specific acyl-CoA dehydrogenase, mitochondrial</fullName>
        <ecNumber evidence="16">1.3.8.5</ecNumber>
    </recommendedName>
    <alternativeName>
        <fullName evidence="19">2-methyl branched chain acyl-CoA dehydrogenase</fullName>
    </alternativeName>
    <alternativeName>
        <fullName evidence="18">2-methylbutyryl-coenzyme A dehydrogenase</fullName>
    </alternativeName>
</protein>